<evidence type="ECO:0000256" key="6">
    <source>
        <dbReference type="SAM" id="SignalP"/>
    </source>
</evidence>
<keyword evidence="8" id="KW-1185">Reference proteome</keyword>
<organism evidence="7 8">
    <name type="scientific">Caenorhabditis auriculariae</name>
    <dbReference type="NCBI Taxonomy" id="2777116"/>
    <lineage>
        <taxon>Eukaryota</taxon>
        <taxon>Metazoa</taxon>
        <taxon>Ecdysozoa</taxon>
        <taxon>Nematoda</taxon>
        <taxon>Chromadorea</taxon>
        <taxon>Rhabditida</taxon>
        <taxon>Rhabditina</taxon>
        <taxon>Rhabditomorpha</taxon>
        <taxon>Rhabditoidea</taxon>
        <taxon>Rhabditidae</taxon>
        <taxon>Peloderinae</taxon>
        <taxon>Caenorhabditis</taxon>
    </lineage>
</organism>
<comment type="subcellular location">
    <subcellularLocation>
        <location evidence="1">Secreted</location>
    </subcellularLocation>
</comment>
<comment type="similarity">
    <text evidence="2">Belongs to the plant self-incompatibility (S1) protein family.</text>
</comment>
<dbReference type="Pfam" id="PF05938">
    <property type="entry name" value="Self-incomp_S1"/>
    <property type="match status" value="1"/>
</dbReference>
<evidence type="ECO:0000256" key="2">
    <source>
        <dbReference type="ARBA" id="ARBA00005581"/>
    </source>
</evidence>
<evidence type="ECO:0000256" key="4">
    <source>
        <dbReference type="ARBA" id="ARBA00022525"/>
    </source>
</evidence>
<evidence type="ECO:0000256" key="3">
    <source>
        <dbReference type="ARBA" id="ARBA00022471"/>
    </source>
</evidence>
<dbReference type="AlphaFoldDB" id="A0A8S1HI03"/>
<protein>
    <recommendedName>
        <fullName evidence="9">S-protein homolog</fullName>
    </recommendedName>
</protein>
<feature type="signal peptide" evidence="6">
    <location>
        <begin position="1"/>
        <end position="19"/>
    </location>
</feature>
<dbReference type="Proteomes" id="UP000835052">
    <property type="component" value="Unassembled WGS sequence"/>
</dbReference>
<accession>A0A8S1HI03</accession>
<dbReference type="GO" id="GO:0005576">
    <property type="term" value="C:extracellular region"/>
    <property type="evidence" value="ECO:0007669"/>
    <property type="project" value="UniProtKB-SubCell"/>
</dbReference>
<dbReference type="InterPro" id="IPR010264">
    <property type="entry name" value="Self-incomp_S1"/>
</dbReference>
<name>A0A8S1HI03_9PELO</name>
<gene>
    <name evidence="7" type="ORF">CAUJ_LOCUS9950</name>
</gene>
<dbReference type="GO" id="GO:0060320">
    <property type="term" value="P:rejection of self pollen"/>
    <property type="evidence" value="ECO:0007669"/>
    <property type="project" value="UniProtKB-KW"/>
</dbReference>
<evidence type="ECO:0000313" key="8">
    <source>
        <dbReference type="Proteomes" id="UP000835052"/>
    </source>
</evidence>
<dbReference type="EMBL" id="CAJGYM010000040">
    <property type="protein sequence ID" value="CAD6194031.1"/>
    <property type="molecule type" value="Genomic_DNA"/>
</dbReference>
<evidence type="ECO:0000313" key="7">
    <source>
        <dbReference type="EMBL" id="CAD6194031.1"/>
    </source>
</evidence>
<comment type="caution">
    <text evidence="7">The sequence shown here is derived from an EMBL/GenBank/DDBJ whole genome shotgun (WGS) entry which is preliminary data.</text>
</comment>
<keyword evidence="3" id="KW-0713">Self-incompatibility</keyword>
<evidence type="ECO:0000256" key="5">
    <source>
        <dbReference type="ARBA" id="ARBA00022729"/>
    </source>
</evidence>
<keyword evidence="5 6" id="KW-0732">Signal</keyword>
<evidence type="ECO:0000256" key="1">
    <source>
        <dbReference type="ARBA" id="ARBA00004613"/>
    </source>
</evidence>
<feature type="chain" id="PRO_5035892181" description="S-protein homolog" evidence="6">
    <location>
        <begin position="20"/>
        <end position="140"/>
    </location>
</feature>
<reference evidence="7" key="1">
    <citation type="submission" date="2020-10" db="EMBL/GenBank/DDBJ databases">
        <authorList>
            <person name="Kikuchi T."/>
        </authorList>
    </citation>
    <scope>NUCLEOTIDE SEQUENCE</scope>
    <source>
        <strain evidence="7">NKZ352</strain>
    </source>
</reference>
<proteinExistence type="inferred from homology"/>
<dbReference type="OrthoDB" id="5777228at2759"/>
<evidence type="ECO:0008006" key="9">
    <source>
        <dbReference type="Google" id="ProtNLM"/>
    </source>
</evidence>
<sequence>MKIRLLMFLLLLWSLEVFGRRYRKKNEVSLVNLCDANLRLRCLSARTDLKDRYLGPSKSYSFRFHDIDRGDMHFWCDAYGLFGFFEIFDVFGRLAPSRRNQTWLIKNDGLYYENEANRVREWQWIYPPFDSYADDSDWPA</sequence>
<keyword evidence="4" id="KW-0964">Secreted</keyword>